<gene>
    <name evidence="2" type="ORF">JFN87_00930</name>
</gene>
<feature type="region of interest" description="Disordered" evidence="1">
    <location>
        <begin position="182"/>
        <end position="220"/>
    </location>
</feature>
<evidence type="ECO:0000256" key="1">
    <source>
        <dbReference type="SAM" id="MobiDB-lite"/>
    </source>
</evidence>
<accession>A0A940RSS1</accession>
<evidence type="ECO:0000313" key="2">
    <source>
        <dbReference type="EMBL" id="MBP0456067.1"/>
    </source>
</evidence>
<dbReference type="RefSeq" id="WP_209337851.1">
    <property type="nucleotide sequence ID" value="NZ_JAGIQL010000002.1"/>
</dbReference>
<comment type="caution">
    <text evidence="2">The sequence shown here is derived from an EMBL/GenBank/DDBJ whole genome shotgun (WGS) entry which is preliminary data.</text>
</comment>
<dbReference type="SMART" id="SM01101">
    <property type="entry name" value="CRISPR_assoc"/>
    <property type="match status" value="1"/>
</dbReference>
<reference evidence="2" key="1">
    <citation type="submission" date="2021-03" db="EMBL/GenBank/DDBJ databases">
        <title>Whole genome sequence of Streptomyces bomunensis MMS17-BM035.</title>
        <authorList>
            <person name="Lee J.H."/>
        </authorList>
    </citation>
    <scope>NUCLEOTIDE SEQUENCE</scope>
    <source>
        <strain evidence="2">MMS17-BM035</strain>
    </source>
</reference>
<dbReference type="Gene3D" id="3.30.70.1210">
    <property type="entry name" value="Crispr-associated protein, domain 2"/>
    <property type="match status" value="1"/>
</dbReference>
<dbReference type="InterPro" id="IPR010179">
    <property type="entry name" value="CRISPR-assoc_prot_Cse3"/>
</dbReference>
<dbReference type="Proteomes" id="UP000670475">
    <property type="component" value="Unassembled WGS sequence"/>
</dbReference>
<proteinExistence type="predicted"/>
<dbReference type="Pfam" id="PF08798">
    <property type="entry name" value="CRISPR_assoc"/>
    <property type="match status" value="1"/>
</dbReference>
<evidence type="ECO:0000313" key="3">
    <source>
        <dbReference type="Proteomes" id="UP000670475"/>
    </source>
</evidence>
<sequence length="220" mass="24567">MYRVLYQFDPIAVATTRPAQMWRSIDSRLPKDIARAETGPRVLWRREDESTIQVQYPTRPKPAWLLPGTRAFPQVVDMHVLLASLAQGQVWVFDLAAQPVHRVSKPSHPTGHVDQRVPAGQWLTAKDAEGTSRASRSGFRVLHLAEQNTLRRGSTTMPSLTRIRGILEVEDTQALRVALEEGMGRGKTQGAGMLSLTYPPRKLRRPRAAGNPTRRAPATP</sequence>
<name>A0A940RSS1_9ACTN</name>
<dbReference type="SUPFAM" id="SSF117987">
    <property type="entry name" value="CRISPR-associated protein"/>
    <property type="match status" value="1"/>
</dbReference>
<keyword evidence="3" id="KW-1185">Reference proteome</keyword>
<dbReference type="EMBL" id="JAGIQL010000002">
    <property type="protein sequence ID" value="MBP0456067.1"/>
    <property type="molecule type" value="Genomic_DNA"/>
</dbReference>
<dbReference type="AlphaFoldDB" id="A0A940RSS1"/>
<protein>
    <submittedName>
        <fullName evidence="2">Type I-E CRISPR-associated protein Cas6/Cse3/CasE</fullName>
    </submittedName>
</protein>
<organism evidence="2 3">
    <name type="scientific">Streptomyces montanisoli</name>
    <dbReference type="NCBI Taxonomy" id="2798581"/>
    <lineage>
        <taxon>Bacteria</taxon>
        <taxon>Bacillati</taxon>
        <taxon>Actinomycetota</taxon>
        <taxon>Actinomycetes</taxon>
        <taxon>Kitasatosporales</taxon>
        <taxon>Streptomycetaceae</taxon>
        <taxon>Streptomyces</taxon>
    </lineage>
</organism>